<gene>
    <name evidence="1" type="ORF">FH972_000885</name>
</gene>
<accession>A0A5N6QA82</accession>
<sequence>MATPPDLDKFRNWLDLPRDVTASILLRLGAIEILTSDERADGVLSVAQTLQGPVYVAHCPHVQPPLPLVNLRAQKYVPPSRRSQLRPVGGNLHRVLWRRRAPQPHR</sequence>
<keyword evidence="2" id="KW-1185">Reference proteome</keyword>
<dbReference type="Proteomes" id="UP000327013">
    <property type="component" value="Chromosome 1"/>
</dbReference>
<organism evidence="1 2">
    <name type="scientific">Carpinus fangiana</name>
    <dbReference type="NCBI Taxonomy" id="176857"/>
    <lineage>
        <taxon>Eukaryota</taxon>
        <taxon>Viridiplantae</taxon>
        <taxon>Streptophyta</taxon>
        <taxon>Embryophyta</taxon>
        <taxon>Tracheophyta</taxon>
        <taxon>Spermatophyta</taxon>
        <taxon>Magnoliopsida</taxon>
        <taxon>eudicotyledons</taxon>
        <taxon>Gunneridae</taxon>
        <taxon>Pentapetalae</taxon>
        <taxon>rosids</taxon>
        <taxon>fabids</taxon>
        <taxon>Fagales</taxon>
        <taxon>Betulaceae</taxon>
        <taxon>Carpinus</taxon>
    </lineage>
</organism>
<dbReference type="AlphaFoldDB" id="A0A5N6QA82"/>
<reference evidence="1 2" key="1">
    <citation type="submission" date="2019-06" db="EMBL/GenBank/DDBJ databases">
        <title>A chromosomal-level reference genome of Carpinus fangiana (Coryloideae, Betulaceae).</title>
        <authorList>
            <person name="Yang X."/>
            <person name="Wang Z."/>
            <person name="Zhang L."/>
            <person name="Hao G."/>
            <person name="Liu J."/>
            <person name="Yang Y."/>
        </authorList>
    </citation>
    <scope>NUCLEOTIDE SEQUENCE [LARGE SCALE GENOMIC DNA]</scope>
    <source>
        <strain evidence="1">Cfa_2016G</strain>
        <tissue evidence="1">Leaf</tissue>
    </source>
</reference>
<evidence type="ECO:0000313" key="1">
    <source>
        <dbReference type="EMBL" id="KAE7996137.1"/>
    </source>
</evidence>
<proteinExistence type="predicted"/>
<name>A0A5N6QA82_9ROSI</name>
<evidence type="ECO:0000313" key="2">
    <source>
        <dbReference type="Proteomes" id="UP000327013"/>
    </source>
</evidence>
<protein>
    <submittedName>
        <fullName evidence="1">Uncharacterized protein</fullName>
    </submittedName>
</protein>
<dbReference type="EMBL" id="CM017321">
    <property type="protein sequence ID" value="KAE7996137.1"/>
    <property type="molecule type" value="Genomic_DNA"/>
</dbReference>